<evidence type="ECO:0008006" key="3">
    <source>
        <dbReference type="Google" id="ProtNLM"/>
    </source>
</evidence>
<sequence length="198" mass="22633">MTHFMDLEVEMVRILKERLEAAGGDSGNALIGNILELPGERYANIVVQAEAIQMFDPTEIGLVLSSIHGALMPGGIAIIDMATFLSGHGVPSYFDVRRKDSERWLSWEKSLGGDSVMRRYVSHTRRRNFIDFDFEYVNLKEGMEIERQRASVKLWLYDDSQFRKYCDGAGLLVEAVWRGYSRRQACDGARLIYKVCKR</sequence>
<name>A0A2Z5N5C1_BURPY</name>
<accession>A0A2Z5N5C1</accession>
<dbReference type="AlphaFoldDB" id="A0A2Z5N5C1"/>
<evidence type="ECO:0000313" key="2">
    <source>
        <dbReference type="Proteomes" id="UP000253104"/>
    </source>
</evidence>
<protein>
    <recommendedName>
        <fullName evidence="3">Class I SAM-dependent methyltransferase</fullName>
    </recommendedName>
</protein>
<dbReference type="Proteomes" id="UP000253104">
    <property type="component" value="Chromosome mHSR5_B"/>
</dbReference>
<dbReference type="EMBL" id="CP024903">
    <property type="protein sequence ID" value="AXF24430.1"/>
    <property type="molecule type" value="Genomic_DNA"/>
</dbReference>
<proteinExistence type="predicted"/>
<dbReference type="Gene3D" id="3.40.50.150">
    <property type="entry name" value="Vaccinia Virus protein VP39"/>
    <property type="match status" value="1"/>
</dbReference>
<reference evidence="1 2" key="1">
    <citation type="journal article" date="2018" name="ISME J.">
        <title>Involvement of Burkholderiaceae and sulfurous volatiles in disease-suppressive soils.</title>
        <authorList>
            <person name="Carrion V.J."/>
            <person name="Cordovez V."/>
            <person name="Tyc O."/>
            <person name="Etalo D.W."/>
            <person name="de Bruijn I."/>
            <person name="de Jager V.C."/>
            <person name="Medema M.H."/>
            <person name="Eberl L."/>
            <person name="Raaijmakers J.M."/>
        </authorList>
    </citation>
    <scope>NUCLEOTIDE SEQUENCE [LARGE SCALE GENOMIC DNA]</scope>
    <source>
        <strain evidence="2">mHSR5</strain>
    </source>
</reference>
<dbReference type="InterPro" id="IPR029063">
    <property type="entry name" value="SAM-dependent_MTases_sf"/>
</dbReference>
<dbReference type="SUPFAM" id="SSF53335">
    <property type="entry name" value="S-adenosyl-L-methionine-dependent methyltransferases"/>
    <property type="match status" value="1"/>
</dbReference>
<gene>
    <name evidence="1" type="ORF">CUJ89_29480</name>
</gene>
<evidence type="ECO:0000313" key="1">
    <source>
        <dbReference type="EMBL" id="AXF24430.1"/>
    </source>
</evidence>
<organism evidence="1 2">
    <name type="scientific">Burkholderia pyrrocinia</name>
    <name type="common">Pseudomonas pyrrocinia</name>
    <dbReference type="NCBI Taxonomy" id="60550"/>
    <lineage>
        <taxon>Bacteria</taxon>
        <taxon>Pseudomonadati</taxon>
        <taxon>Pseudomonadota</taxon>
        <taxon>Betaproteobacteria</taxon>
        <taxon>Burkholderiales</taxon>
        <taxon>Burkholderiaceae</taxon>
        <taxon>Burkholderia</taxon>
        <taxon>Burkholderia cepacia complex</taxon>
    </lineage>
</organism>